<dbReference type="Proteomes" id="UP000595792">
    <property type="component" value="Chromosome"/>
</dbReference>
<gene>
    <name evidence="8" type="ORF">I5Q84_01670</name>
</gene>
<evidence type="ECO:0000313" key="8">
    <source>
        <dbReference type="EMBL" id="QQR06241.1"/>
    </source>
</evidence>
<dbReference type="Gene3D" id="3.90.1720.10">
    <property type="entry name" value="endopeptidase domain like (from Nostoc punctiforme)"/>
    <property type="match status" value="1"/>
</dbReference>
<feature type="compositionally biased region" description="Low complexity" evidence="5">
    <location>
        <begin position="14"/>
        <end position="30"/>
    </location>
</feature>
<comment type="similarity">
    <text evidence="1">Belongs to the peptidase C40 family.</text>
</comment>
<keyword evidence="6" id="KW-1133">Transmembrane helix</keyword>
<evidence type="ECO:0000256" key="5">
    <source>
        <dbReference type="SAM" id="MobiDB-lite"/>
    </source>
</evidence>
<dbReference type="GO" id="GO:0008234">
    <property type="term" value="F:cysteine-type peptidase activity"/>
    <property type="evidence" value="ECO:0007669"/>
    <property type="project" value="UniProtKB-KW"/>
</dbReference>
<keyword evidence="4" id="KW-0788">Thiol protease</keyword>
<feature type="domain" description="NlpC/P60" evidence="7">
    <location>
        <begin position="297"/>
        <end position="452"/>
    </location>
</feature>
<feature type="region of interest" description="Disordered" evidence="5">
    <location>
        <begin position="1"/>
        <end position="38"/>
    </location>
</feature>
<dbReference type="Pfam" id="PF00877">
    <property type="entry name" value="NLPC_P60"/>
    <property type="match status" value="1"/>
</dbReference>
<evidence type="ECO:0000256" key="2">
    <source>
        <dbReference type="ARBA" id="ARBA00022670"/>
    </source>
</evidence>
<feature type="transmembrane region" description="Helical" evidence="6">
    <location>
        <begin position="93"/>
        <end position="116"/>
    </location>
</feature>
<evidence type="ECO:0000313" key="9">
    <source>
        <dbReference type="Proteomes" id="UP000595792"/>
    </source>
</evidence>
<reference evidence="8 9" key="1">
    <citation type="submission" date="2020-11" db="EMBL/GenBank/DDBJ databases">
        <title>Closed and high quality bacterial genomes of the OMM12 community.</title>
        <authorList>
            <person name="Marbouty M."/>
            <person name="Lamy-Besnier Q."/>
            <person name="Debarbieux L."/>
            <person name="Koszul R."/>
        </authorList>
    </citation>
    <scope>NUCLEOTIDE SEQUENCE [LARGE SCALE GENOMIC DNA]</scope>
    <source>
        <strain evidence="8 9">YL31</strain>
    </source>
</reference>
<dbReference type="RefSeq" id="WP_084461951.1">
    <property type="nucleotide sequence ID" value="NZ_CP015406.2"/>
</dbReference>
<dbReference type="PANTHER" id="PTHR47053:SF1">
    <property type="entry name" value="MUREIN DD-ENDOPEPTIDASE MEPH-RELATED"/>
    <property type="match status" value="1"/>
</dbReference>
<name>A0AAX1KJW1_FLAPL</name>
<dbReference type="PANTHER" id="PTHR47053">
    <property type="entry name" value="MUREIN DD-ENDOPEPTIDASE MEPH-RELATED"/>
    <property type="match status" value="1"/>
</dbReference>
<dbReference type="InterPro" id="IPR038765">
    <property type="entry name" value="Papain-like_cys_pep_sf"/>
</dbReference>
<keyword evidence="6" id="KW-0472">Membrane</keyword>
<dbReference type="EMBL" id="CP065315">
    <property type="protein sequence ID" value="QQR06241.1"/>
    <property type="molecule type" value="Genomic_DNA"/>
</dbReference>
<proteinExistence type="inferred from homology"/>
<dbReference type="GO" id="GO:0006508">
    <property type="term" value="P:proteolysis"/>
    <property type="evidence" value="ECO:0007669"/>
    <property type="project" value="UniProtKB-KW"/>
</dbReference>
<dbReference type="SUPFAM" id="SSF54001">
    <property type="entry name" value="Cysteine proteinases"/>
    <property type="match status" value="1"/>
</dbReference>
<dbReference type="PROSITE" id="PS51935">
    <property type="entry name" value="NLPC_P60"/>
    <property type="match status" value="1"/>
</dbReference>
<organism evidence="8 9">
    <name type="scientific">Flavonifractor plautii</name>
    <name type="common">Fusobacterium plautii</name>
    <dbReference type="NCBI Taxonomy" id="292800"/>
    <lineage>
        <taxon>Bacteria</taxon>
        <taxon>Bacillati</taxon>
        <taxon>Bacillota</taxon>
        <taxon>Clostridia</taxon>
        <taxon>Eubacteriales</taxon>
        <taxon>Oscillospiraceae</taxon>
        <taxon>Flavonifractor</taxon>
    </lineage>
</organism>
<keyword evidence="2" id="KW-0645">Protease</keyword>
<dbReference type="AlphaFoldDB" id="A0AAX1KJW1"/>
<evidence type="ECO:0000259" key="7">
    <source>
        <dbReference type="PROSITE" id="PS51935"/>
    </source>
</evidence>
<keyword evidence="6" id="KW-0812">Transmembrane</keyword>
<sequence>MGGAKPKTGAPGTKGHAAPLPGGKAPLGPKVRGAEKPARRFVQAFQKPAQAARQSAQRRLAQQAARTAKGAAELGRRLTAAVVRAVAAMMGSLIGLAGGAVVLIVLVVVVLIAAIASSPFGIFFTSEPSAPETVSVSQAVAAVNVEYNAKLEALQAGDYDDIVIHGQEPDWAEVLAVFAVHTAGKDTGVDVATLDQDRVDRLKAVFWDMTEITSKVETIDHPGENGGEGWTESILHITITTKTADDMRTIYAFTQEQNSALTELLSGRAALASLAGSLTITSADLLEVLRALPVDLDQARKEAVETALSLVGKVGYFWGGKSLVIGWDSRWGQLTKVWAAGNSTTGTYRPYGLDCSGFMDWIFYNITGGEYVLGRGGGATAQHSYCTPVSQAEAQPGDLAFYPDDSHVGIVVGRREDRKLLVCHCSSGQNNVVVTEFAASGFTTLGRPDIFQ</sequence>
<protein>
    <submittedName>
        <fullName evidence="8">C40 family peptidase</fullName>
    </submittedName>
</protein>
<evidence type="ECO:0000256" key="1">
    <source>
        <dbReference type="ARBA" id="ARBA00007074"/>
    </source>
</evidence>
<accession>A0AAX1KJW1</accession>
<keyword evidence="3" id="KW-0378">Hydrolase</keyword>
<dbReference type="InterPro" id="IPR051202">
    <property type="entry name" value="Peptidase_C40"/>
</dbReference>
<evidence type="ECO:0000256" key="6">
    <source>
        <dbReference type="SAM" id="Phobius"/>
    </source>
</evidence>
<dbReference type="InterPro" id="IPR000064">
    <property type="entry name" value="NLP_P60_dom"/>
</dbReference>
<evidence type="ECO:0000256" key="3">
    <source>
        <dbReference type="ARBA" id="ARBA00022801"/>
    </source>
</evidence>
<evidence type="ECO:0000256" key="4">
    <source>
        <dbReference type="ARBA" id="ARBA00022807"/>
    </source>
</evidence>